<proteinExistence type="predicted"/>
<evidence type="ECO:0000256" key="1">
    <source>
        <dbReference type="SAM" id="Phobius"/>
    </source>
</evidence>
<protein>
    <submittedName>
        <fullName evidence="2">Uncharacterized protein</fullName>
    </submittedName>
</protein>
<dbReference type="AlphaFoldDB" id="A0ABD5WUA7"/>
<evidence type="ECO:0000313" key="2">
    <source>
        <dbReference type="EMBL" id="MFC7095887.1"/>
    </source>
</evidence>
<gene>
    <name evidence="2" type="ORF">ACFQKD_01085</name>
</gene>
<comment type="caution">
    <text evidence="2">The sequence shown here is derived from an EMBL/GenBank/DDBJ whole genome shotgun (WGS) entry which is preliminary data.</text>
</comment>
<keyword evidence="3" id="KW-1185">Reference proteome</keyword>
<dbReference type="EMBL" id="JBHTAG010000001">
    <property type="protein sequence ID" value="MFC7095887.1"/>
    <property type="molecule type" value="Genomic_DNA"/>
</dbReference>
<dbReference type="GeneID" id="79271865"/>
<dbReference type="Proteomes" id="UP001596388">
    <property type="component" value="Unassembled WGS sequence"/>
</dbReference>
<name>A0ABD5WUA7_9EURY</name>
<sequence>MTPLQMFGANPLGGLVLALVIPLVVVAFGTYVGMLMALQSFFGASSWDEVSTAEKTEAGVSEPEIDDE</sequence>
<organism evidence="2 3">
    <name type="scientific">Halobaculum marinum</name>
    <dbReference type="NCBI Taxonomy" id="3031996"/>
    <lineage>
        <taxon>Archaea</taxon>
        <taxon>Methanobacteriati</taxon>
        <taxon>Methanobacteriota</taxon>
        <taxon>Stenosarchaea group</taxon>
        <taxon>Halobacteria</taxon>
        <taxon>Halobacteriales</taxon>
        <taxon>Haloferacaceae</taxon>
        <taxon>Halobaculum</taxon>
    </lineage>
</organism>
<dbReference type="RefSeq" id="WP_276239872.1">
    <property type="nucleotide sequence ID" value="NZ_CP119991.1"/>
</dbReference>
<feature type="transmembrane region" description="Helical" evidence="1">
    <location>
        <begin position="12"/>
        <end position="38"/>
    </location>
</feature>
<evidence type="ECO:0000313" key="3">
    <source>
        <dbReference type="Proteomes" id="UP001596388"/>
    </source>
</evidence>
<keyword evidence="1" id="KW-0812">Transmembrane</keyword>
<keyword evidence="1" id="KW-0472">Membrane</keyword>
<accession>A0ABD5WUA7</accession>
<reference evidence="2 3" key="1">
    <citation type="journal article" date="2019" name="Int. J. Syst. Evol. Microbiol.">
        <title>The Global Catalogue of Microorganisms (GCM) 10K type strain sequencing project: providing services to taxonomists for standard genome sequencing and annotation.</title>
        <authorList>
            <consortium name="The Broad Institute Genomics Platform"/>
            <consortium name="The Broad Institute Genome Sequencing Center for Infectious Disease"/>
            <person name="Wu L."/>
            <person name="Ma J."/>
        </authorList>
    </citation>
    <scope>NUCLEOTIDE SEQUENCE [LARGE SCALE GENOMIC DNA]</scope>
    <source>
        <strain evidence="2 3">DT55</strain>
    </source>
</reference>
<keyword evidence="1" id="KW-1133">Transmembrane helix</keyword>